<protein>
    <recommendedName>
        <fullName evidence="2">Nucleotide-diphospho-sugar transferase domain-containing protein</fullName>
    </recommendedName>
</protein>
<evidence type="ECO:0000313" key="1">
    <source>
        <dbReference type="EMBL" id="CEM34359.1"/>
    </source>
</evidence>
<sequence length="252" mass="29138">MAYLDDRIPEGIFSHTASDTVARIVKKCEELGIVCRVFPAPLHKLRTFLHPATEDPHDDSISLHPSDLIQWAFNENLCHNGVFVNIDADMLLVNHTDINDLMRGRAFRWLPQHRGCGIARQDRNVECDIRYAWNTILAMDLSVLPNLDEFSMDCGKVCVWEGCDAVDTGGKSHWFISSLPEEMKERFYGGEFMRERGERMFPTIPAWRSSVFELYEEKWLHVRNGGHSDPENLNRFDNGQICEHLMKQFEVI</sequence>
<dbReference type="EMBL" id="CDMZ01001557">
    <property type="protein sequence ID" value="CEM34359.1"/>
    <property type="molecule type" value="Genomic_DNA"/>
</dbReference>
<name>A0A0G4GU79_9ALVE</name>
<evidence type="ECO:0008006" key="2">
    <source>
        <dbReference type="Google" id="ProtNLM"/>
    </source>
</evidence>
<dbReference type="VEuPathDB" id="CryptoDB:Cvel_23409"/>
<dbReference type="PhylomeDB" id="A0A0G4GU79"/>
<organism evidence="1">
    <name type="scientific">Chromera velia CCMP2878</name>
    <dbReference type="NCBI Taxonomy" id="1169474"/>
    <lineage>
        <taxon>Eukaryota</taxon>
        <taxon>Sar</taxon>
        <taxon>Alveolata</taxon>
        <taxon>Colpodellida</taxon>
        <taxon>Chromeraceae</taxon>
        <taxon>Chromera</taxon>
    </lineage>
</organism>
<dbReference type="AlphaFoldDB" id="A0A0G4GU79"/>
<reference evidence="1" key="1">
    <citation type="submission" date="2014-11" db="EMBL/GenBank/DDBJ databases">
        <authorList>
            <person name="Otto D Thomas"/>
            <person name="Naeem Raeece"/>
        </authorList>
    </citation>
    <scope>NUCLEOTIDE SEQUENCE</scope>
</reference>
<gene>
    <name evidence="1" type="ORF">Cvel_23409</name>
</gene>
<accession>A0A0G4GU79</accession>
<proteinExistence type="predicted"/>